<sequence length="83" mass="9184">MGSYVLFMVIADETDEAARAKWEHYKAGADEEALAWLTEQSQKDTRSGSDTNVRQMADPTSAVNINMGTRSDRMPASPVCLMK</sequence>
<gene>
    <name evidence="2" type="ORF">KPZU09_24160</name>
</gene>
<evidence type="ECO:0000256" key="1">
    <source>
        <dbReference type="SAM" id="MobiDB-lite"/>
    </source>
</evidence>
<evidence type="ECO:0000313" key="2">
    <source>
        <dbReference type="EMBL" id="GHK52680.1"/>
    </source>
</evidence>
<protein>
    <submittedName>
        <fullName evidence="2">Uncharacterized protein</fullName>
    </submittedName>
</protein>
<accession>A0A919HRX2</accession>
<evidence type="ECO:0000313" key="3">
    <source>
        <dbReference type="Proteomes" id="UP000655094"/>
    </source>
</evidence>
<comment type="caution">
    <text evidence="2">The sequence shown here is derived from an EMBL/GenBank/DDBJ whole genome shotgun (WGS) entry which is preliminary data.</text>
</comment>
<reference evidence="2" key="1">
    <citation type="submission" date="2020-10" db="EMBL/GenBank/DDBJ databases">
        <title>Genome Sequence of ESBL Producing Zambian Clinical Strains.</title>
        <authorList>
            <person name="Shawa M."/>
            <person name="Furuta Y."/>
            <person name="Simbotwe M."/>
            <person name="Mulenga E."/>
            <person name="Mubanga M."/>
            <person name="Mulenga G."/>
            <person name="Kaile C."/>
            <person name="Zorigt T."/>
            <person name="Hang'ombe B."/>
            <person name="Higashi H."/>
        </authorList>
    </citation>
    <scope>NUCLEOTIDE SEQUENCE</scope>
    <source>
        <strain evidence="2">Zam_UTH_09</strain>
    </source>
</reference>
<dbReference type="Proteomes" id="UP000655094">
    <property type="component" value="Unassembled WGS sequence"/>
</dbReference>
<dbReference type="EMBL" id="BNFF01000001">
    <property type="protein sequence ID" value="GHK52680.1"/>
    <property type="molecule type" value="Genomic_DNA"/>
</dbReference>
<organism evidence="2 3">
    <name type="scientific">Klebsiella pneumoniae</name>
    <dbReference type="NCBI Taxonomy" id="573"/>
    <lineage>
        <taxon>Bacteria</taxon>
        <taxon>Pseudomonadati</taxon>
        <taxon>Pseudomonadota</taxon>
        <taxon>Gammaproteobacteria</taxon>
        <taxon>Enterobacterales</taxon>
        <taxon>Enterobacteriaceae</taxon>
        <taxon>Klebsiella/Raoultella group</taxon>
        <taxon>Klebsiella</taxon>
        <taxon>Klebsiella pneumoniae complex</taxon>
    </lineage>
</organism>
<proteinExistence type="predicted"/>
<name>A0A919HRX2_KLEPN</name>
<feature type="region of interest" description="Disordered" evidence="1">
    <location>
        <begin position="40"/>
        <end position="83"/>
    </location>
</feature>
<dbReference type="AlphaFoldDB" id="A0A919HRX2"/>